<dbReference type="Proteomes" id="UP000265926">
    <property type="component" value="Unassembled WGS sequence"/>
</dbReference>
<comment type="caution">
    <text evidence="8">The sequence shown here is derived from an EMBL/GenBank/DDBJ whole genome shotgun (WGS) entry which is preliminary data.</text>
</comment>
<name>A0A399T9H9_9BACT</name>
<dbReference type="EMBL" id="QWGR01000001">
    <property type="protein sequence ID" value="RIJ50821.1"/>
    <property type="molecule type" value="Genomic_DNA"/>
</dbReference>
<protein>
    <recommendedName>
        <fullName evidence="3">glucose-6-phosphate isomerase</fullName>
        <ecNumber evidence="3">5.3.1.9</ecNumber>
    </recommendedName>
</protein>
<accession>A0A399T9H9</accession>
<evidence type="ECO:0000259" key="7">
    <source>
        <dbReference type="Pfam" id="PF06560"/>
    </source>
</evidence>
<comment type="catalytic activity">
    <reaction evidence="6">
        <text>alpha-D-glucose 6-phosphate = beta-D-fructose 6-phosphate</text>
        <dbReference type="Rhea" id="RHEA:11816"/>
        <dbReference type="ChEBI" id="CHEBI:57634"/>
        <dbReference type="ChEBI" id="CHEBI:58225"/>
        <dbReference type="EC" id="5.3.1.9"/>
    </reaction>
</comment>
<dbReference type="Gene3D" id="2.60.120.10">
    <property type="entry name" value="Jelly Rolls"/>
    <property type="match status" value="1"/>
</dbReference>
<gene>
    <name evidence="8" type="ORF">D1614_02550</name>
</gene>
<reference evidence="8 9" key="1">
    <citation type="submission" date="2018-08" db="EMBL/GenBank/DDBJ databases">
        <title>Pallidiluteibacterium maritimus gen. nov., sp. nov., isolated from coastal sediment.</title>
        <authorList>
            <person name="Zhou L.Y."/>
        </authorList>
    </citation>
    <scope>NUCLEOTIDE SEQUENCE [LARGE SCALE GENOMIC DNA]</scope>
    <source>
        <strain evidence="8 9">XSD2</strain>
    </source>
</reference>
<sequence>MRQGIIQSSKMFLVANRLEGKKVESSIRYLSDMEAVFMDKVAFSALDPQQPVYEVDCYFPVADNKSGGLFFGLTRIFPGKVGGEFFMTKGHFHSNNDTAEFYWGIKGKGLLLFMDKTRKVWAEEMTEGSVHYIPGNTAHRVINTGVEMLSFGACWPSDAGHDYGSIEKEGFSARVVEKDGKLIIIEE</sequence>
<dbReference type="CDD" id="cd02218">
    <property type="entry name" value="cupin_PGI"/>
    <property type="match status" value="1"/>
</dbReference>
<dbReference type="Pfam" id="PF06560">
    <property type="entry name" value="GPI"/>
    <property type="match status" value="1"/>
</dbReference>
<keyword evidence="9" id="KW-1185">Reference proteome</keyword>
<evidence type="ECO:0000256" key="4">
    <source>
        <dbReference type="ARBA" id="ARBA00022432"/>
    </source>
</evidence>
<dbReference type="GO" id="GO:0006094">
    <property type="term" value="P:gluconeogenesis"/>
    <property type="evidence" value="ECO:0007669"/>
    <property type="project" value="UniProtKB-KW"/>
</dbReference>
<dbReference type="UniPathway" id="UPA00109">
    <property type="reaction ID" value="UER00181"/>
</dbReference>
<dbReference type="RefSeq" id="WP_119436289.1">
    <property type="nucleotide sequence ID" value="NZ_QWGR01000001.1"/>
</dbReference>
<comment type="pathway">
    <text evidence="1">Carbohydrate degradation; glycolysis; D-glyceraldehyde 3-phosphate and glycerone phosphate from D-glucose: step 2/4.</text>
</comment>
<evidence type="ECO:0000313" key="8">
    <source>
        <dbReference type="EMBL" id="RIJ50821.1"/>
    </source>
</evidence>
<evidence type="ECO:0000256" key="6">
    <source>
        <dbReference type="ARBA" id="ARBA00029321"/>
    </source>
</evidence>
<dbReference type="EC" id="5.3.1.9" evidence="3"/>
<dbReference type="InterPro" id="IPR011051">
    <property type="entry name" value="RmlC_Cupin_sf"/>
</dbReference>
<proteinExistence type="inferred from homology"/>
<dbReference type="OrthoDB" id="5592106at2"/>
<evidence type="ECO:0000256" key="1">
    <source>
        <dbReference type="ARBA" id="ARBA00004926"/>
    </source>
</evidence>
<evidence type="ECO:0000256" key="3">
    <source>
        <dbReference type="ARBA" id="ARBA00011952"/>
    </source>
</evidence>
<dbReference type="GO" id="GO:0006096">
    <property type="term" value="P:glycolytic process"/>
    <property type="evidence" value="ECO:0007669"/>
    <property type="project" value="UniProtKB-UniPathway"/>
</dbReference>
<keyword evidence="4" id="KW-0312">Gluconeogenesis</keyword>
<dbReference type="SUPFAM" id="SSF51182">
    <property type="entry name" value="RmlC-like cupins"/>
    <property type="match status" value="1"/>
</dbReference>
<dbReference type="AlphaFoldDB" id="A0A399T9H9"/>
<dbReference type="InterPro" id="IPR014710">
    <property type="entry name" value="RmlC-like_jellyroll"/>
</dbReference>
<dbReference type="GO" id="GO:0004347">
    <property type="term" value="F:glucose-6-phosphate isomerase activity"/>
    <property type="evidence" value="ECO:0007669"/>
    <property type="project" value="UniProtKB-EC"/>
</dbReference>
<comment type="similarity">
    <text evidence="2">Belongs to the archaeal-type GPI family.</text>
</comment>
<organism evidence="8 9">
    <name type="scientific">Maribellus luteus</name>
    <dbReference type="NCBI Taxonomy" id="2305463"/>
    <lineage>
        <taxon>Bacteria</taxon>
        <taxon>Pseudomonadati</taxon>
        <taxon>Bacteroidota</taxon>
        <taxon>Bacteroidia</taxon>
        <taxon>Marinilabiliales</taxon>
        <taxon>Prolixibacteraceae</taxon>
        <taxon>Maribellus</taxon>
    </lineage>
</organism>
<dbReference type="GO" id="GO:0005737">
    <property type="term" value="C:cytoplasm"/>
    <property type="evidence" value="ECO:0007669"/>
    <property type="project" value="InterPro"/>
</dbReference>
<keyword evidence="5" id="KW-0324">Glycolysis</keyword>
<evidence type="ECO:0000256" key="2">
    <source>
        <dbReference type="ARBA" id="ARBA00006542"/>
    </source>
</evidence>
<dbReference type="InterPro" id="IPR010551">
    <property type="entry name" value="G6P_isomerase_prok"/>
</dbReference>
<evidence type="ECO:0000256" key="5">
    <source>
        <dbReference type="ARBA" id="ARBA00023152"/>
    </source>
</evidence>
<evidence type="ECO:0000313" key="9">
    <source>
        <dbReference type="Proteomes" id="UP000265926"/>
    </source>
</evidence>
<feature type="domain" description="Glucose-6-phosphate isomerase prokaryote" evidence="7">
    <location>
        <begin position="29"/>
        <end position="179"/>
    </location>
</feature>